<name>A0A494XBV9_9BURK</name>
<keyword evidence="2" id="KW-1003">Cell membrane</keyword>
<feature type="transmembrane region" description="Helical" evidence="6">
    <location>
        <begin position="95"/>
        <end position="114"/>
    </location>
</feature>
<dbReference type="PANTHER" id="PTHR30482">
    <property type="entry name" value="HIGH-AFFINITY BRANCHED-CHAIN AMINO ACID TRANSPORT SYSTEM PERMEASE"/>
    <property type="match status" value="1"/>
</dbReference>
<reference evidence="7 8" key="1">
    <citation type="submission" date="2018-10" db="EMBL/GenBank/DDBJ databases">
        <title>Robbsia sp. DHC34, isolated from soil.</title>
        <authorList>
            <person name="Gao Z.-H."/>
            <person name="Qiu L.-H."/>
        </authorList>
    </citation>
    <scope>NUCLEOTIDE SEQUENCE [LARGE SCALE GENOMIC DNA]</scope>
    <source>
        <strain evidence="7 8">DHC34</strain>
    </source>
</reference>
<evidence type="ECO:0000256" key="6">
    <source>
        <dbReference type="SAM" id="Phobius"/>
    </source>
</evidence>
<feature type="transmembrane region" description="Helical" evidence="6">
    <location>
        <begin position="246"/>
        <end position="265"/>
    </location>
</feature>
<proteinExistence type="predicted"/>
<dbReference type="Proteomes" id="UP000270342">
    <property type="component" value="Unassembled WGS sequence"/>
</dbReference>
<dbReference type="GO" id="GO:0015658">
    <property type="term" value="F:branched-chain amino acid transmembrane transporter activity"/>
    <property type="evidence" value="ECO:0007669"/>
    <property type="project" value="InterPro"/>
</dbReference>
<dbReference type="InterPro" id="IPR001851">
    <property type="entry name" value="ABC_transp_permease"/>
</dbReference>
<dbReference type="CDD" id="cd06581">
    <property type="entry name" value="TM_PBP1_LivM_like"/>
    <property type="match status" value="1"/>
</dbReference>
<comment type="subcellular location">
    <subcellularLocation>
        <location evidence="1">Cell membrane</location>
        <topology evidence="1">Multi-pass membrane protein</topology>
    </subcellularLocation>
</comment>
<gene>
    <name evidence="7" type="ORF">D7S86_23535</name>
</gene>
<dbReference type="InterPro" id="IPR043428">
    <property type="entry name" value="LivM-like"/>
</dbReference>
<feature type="transmembrane region" description="Helical" evidence="6">
    <location>
        <begin position="285"/>
        <end position="303"/>
    </location>
</feature>
<protein>
    <submittedName>
        <fullName evidence="7">Branched-chain amino acid ABC transporter permease</fullName>
    </submittedName>
</protein>
<keyword evidence="4 6" id="KW-1133">Transmembrane helix</keyword>
<evidence type="ECO:0000256" key="5">
    <source>
        <dbReference type="ARBA" id="ARBA00023136"/>
    </source>
</evidence>
<feature type="transmembrane region" description="Helical" evidence="6">
    <location>
        <begin position="215"/>
        <end position="234"/>
    </location>
</feature>
<dbReference type="Pfam" id="PF02653">
    <property type="entry name" value="BPD_transp_2"/>
    <property type="match status" value="1"/>
</dbReference>
<dbReference type="EMBL" id="RBZU01000013">
    <property type="protein sequence ID" value="RKP47121.1"/>
    <property type="molecule type" value="Genomic_DNA"/>
</dbReference>
<dbReference type="PANTHER" id="PTHR30482:SF17">
    <property type="entry name" value="ABC TRANSPORTER ATP-BINDING PROTEIN"/>
    <property type="match status" value="1"/>
</dbReference>
<feature type="transmembrane region" description="Helical" evidence="6">
    <location>
        <begin position="71"/>
        <end position="89"/>
    </location>
</feature>
<organism evidence="7 8">
    <name type="scientific">Pararobbsia silviterrae</name>
    <dbReference type="NCBI Taxonomy" id="1792498"/>
    <lineage>
        <taxon>Bacteria</taxon>
        <taxon>Pseudomonadati</taxon>
        <taxon>Pseudomonadota</taxon>
        <taxon>Betaproteobacteria</taxon>
        <taxon>Burkholderiales</taxon>
        <taxon>Burkholderiaceae</taxon>
        <taxon>Pararobbsia</taxon>
    </lineage>
</organism>
<keyword evidence="5 6" id="KW-0472">Membrane</keyword>
<keyword evidence="3 6" id="KW-0812">Transmembrane</keyword>
<dbReference type="OrthoDB" id="9034298at2"/>
<evidence type="ECO:0000256" key="1">
    <source>
        <dbReference type="ARBA" id="ARBA00004651"/>
    </source>
</evidence>
<evidence type="ECO:0000256" key="3">
    <source>
        <dbReference type="ARBA" id="ARBA00022692"/>
    </source>
</evidence>
<comment type="caution">
    <text evidence="7">The sequence shown here is derived from an EMBL/GenBank/DDBJ whole genome shotgun (WGS) entry which is preliminary data.</text>
</comment>
<feature type="transmembrane region" description="Helical" evidence="6">
    <location>
        <begin position="45"/>
        <end position="64"/>
    </location>
</feature>
<feature type="transmembrane region" description="Helical" evidence="6">
    <location>
        <begin position="165"/>
        <end position="185"/>
    </location>
</feature>
<evidence type="ECO:0000256" key="4">
    <source>
        <dbReference type="ARBA" id="ARBA00022989"/>
    </source>
</evidence>
<keyword evidence="8" id="KW-1185">Reference proteome</keyword>
<feature type="transmembrane region" description="Helical" evidence="6">
    <location>
        <begin position="12"/>
        <end position="33"/>
    </location>
</feature>
<evidence type="ECO:0000256" key="2">
    <source>
        <dbReference type="ARBA" id="ARBA00022475"/>
    </source>
</evidence>
<dbReference type="GO" id="GO:0005886">
    <property type="term" value="C:plasma membrane"/>
    <property type="evidence" value="ECO:0007669"/>
    <property type="project" value="UniProtKB-SubCell"/>
</dbReference>
<dbReference type="RefSeq" id="WP_121089954.1">
    <property type="nucleotide sequence ID" value="NZ_RBZU01000013.1"/>
</dbReference>
<dbReference type="AlphaFoldDB" id="A0A494XBV9"/>
<sequence length="372" mass="39520">METLIVKRATRASRMGALAGIVVLAVVCSMPWWAEVAHQHLVAEIFYTIALAQMWNLLAGYGGVVSVGQQAYLGIGAYSLVLFGLDAGVNPFVVIVTAGVVSALIALPMAGVLFRLKGAHLAVGTWVLAEVFRLLVANTDALGGGSGTSVMATMRGIAPWWRESLTLWIAVALGAGGCLFVYVLLISRYGLALMAVRDNDAGAGSLGVSVRAVRWLVYVCSAAGCGMTGALIFVTKLRVSPEAAFSVDWSALMLFVVVIGGIGSIEGPIIGTLLYFVLRQSLSDWGVWYQIVLGAVAIGFMILRPRGIWGAVSARLGLSVFPTERRLFGLGSDTHSAHNTFDMHDMHDMRDVKDAGAPLRYDALDAAKARDC</sequence>
<evidence type="ECO:0000313" key="8">
    <source>
        <dbReference type="Proteomes" id="UP000270342"/>
    </source>
</evidence>
<accession>A0A494XBV9</accession>
<evidence type="ECO:0000313" key="7">
    <source>
        <dbReference type="EMBL" id="RKP47121.1"/>
    </source>
</evidence>